<dbReference type="Proteomes" id="UP000000714">
    <property type="component" value="Segment"/>
</dbReference>
<proteinExistence type="predicted"/>
<evidence type="ECO:0000313" key="2">
    <source>
        <dbReference type="Proteomes" id="UP000000714"/>
    </source>
</evidence>
<reference evidence="1 2" key="1">
    <citation type="journal article" date="2007" name="Virology">
        <title>KSY1, a lactococcal phage with a T7-like transcription.</title>
        <authorList>
            <person name="Chopin A."/>
            <person name="Deveau H."/>
            <person name="Ehrlich S.D."/>
            <person name="Moineau S."/>
            <person name="Chopin M.C."/>
        </authorList>
    </citation>
    <scope>NUCLEOTIDE SEQUENCE</scope>
</reference>
<sequence>MYKNTRELSPEIIALVNDNFNTYYNMLISDNKYSTISRIKKNAPFAWSLLSEGQKTRLYRTAKKHRKF</sequence>
<organism evidence="1 2">
    <name type="scientific">Lactococcus phage KSY1</name>
    <dbReference type="NCBI Taxonomy" id="2913972"/>
    <lineage>
        <taxon>Viruses</taxon>
        <taxon>Duplodnaviria</taxon>
        <taxon>Heunggongvirae</taxon>
        <taxon>Uroviricota</taxon>
        <taxon>Caudoviricetes</taxon>
        <taxon>Chopinvirus</taxon>
        <taxon>Chopinvirus KSY1</taxon>
    </lineage>
</organism>
<keyword evidence="2" id="KW-1185">Reference proteome</keyword>
<evidence type="ECO:0000313" key="1">
    <source>
        <dbReference type="EMBL" id="ABG21549.1"/>
    </source>
</evidence>
<protein>
    <submittedName>
        <fullName evidence="1">Gp007</fullName>
    </submittedName>
</protein>
<gene>
    <name evidence="1" type="ORF">KSY1p007</name>
</gene>
<dbReference type="RefSeq" id="YP_001469005.1">
    <property type="nucleotide sequence ID" value="NC_009817.1"/>
</dbReference>
<dbReference type="GeneID" id="5601931"/>
<accession>A6MA71</accession>
<dbReference type="KEGG" id="vg:5601931"/>
<name>A6MA71_9CAUD</name>
<dbReference type="EMBL" id="DQ535032">
    <property type="protein sequence ID" value="ABG21549.1"/>
    <property type="molecule type" value="Genomic_DNA"/>
</dbReference>